<dbReference type="SUPFAM" id="SSF81383">
    <property type="entry name" value="F-box domain"/>
    <property type="match status" value="1"/>
</dbReference>
<evidence type="ECO:0000256" key="3">
    <source>
        <dbReference type="PROSITE-ProRule" id="PRU00221"/>
    </source>
</evidence>
<keyword evidence="2" id="KW-0677">Repeat</keyword>
<dbReference type="RefSeq" id="XP_013074659.2">
    <property type="nucleotide sequence ID" value="XM_013219205.2"/>
</dbReference>
<name>A0A2C9L8K7_BIOGL</name>
<reference evidence="6" key="1">
    <citation type="submission" date="2020-05" db="UniProtKB">
        <authorList>
            <consortium name="EnsemblMetazoa"/>
        </authorList>
    </citation>
    <scope>IDENTIFICATION</scope>
    <source>
        <strain evidence="6">BB02</strain>
    </source>
</reference>
<dbReference type="VEuPathDB" id="VectorBase:BGLB028328"/>
<dbReference type="PROSITE" id="PS50181">
    <property type="entry name" value="FBOX"/>
    <property type="match status" value="1"/>
</dbReference>
<dbReference type="GO" id="GO:0043130">
    <property type="term" value="F:ubiquitin binding"/>
    <property type="evidence" value="ECO:0007669"/>
    <property type="project" value="TreeGrafter"/>
</dbReference>
<evidence type="ECO:0000259" key="5">
    <source>
        <dbReference type="PROSITE" id="PS50181"/>
    </source>
</evidence>
<dbReference type="Gene3D" id="2.130.10.10">
    <property type="entry name" value="YVTN repeat-like/Quinoprotein amine dehydrogenase"/>
    <property type="match status" value="2"/>
</dbReference>
<proteinExistence type="predicted"/>
<dbReference type="GO" id="GO:0043161">
    <property type="term" value="P:proteasome-mediated ubiquitin-dependent protein catabolic process"/>
    <property type="evidence" value="ECO:0007669"/>
    <property type="project" value="TreeGrafter"/>
</dbReference>
<dbReference type="InterPro" id="IPR020472">
    <property type="entry name" value="WD40_PAC1"/>
</dbReference>
<accession>A0A2C9L8K7</accession>
<dbReference type="SUPFAM" id="SSF50978">
    <property type="entry name" value="WD40 repeat-like"/>
    <property type="match status" value="1"/>
</dbReference>
<dbReference type="Gene3D" id="1.20.1280.50">
    <property type="match status" value="1"/>
</dbReference>
<dbReference type="PROSITE" id="PS00678">
    <property type="entry name" value="WD_REPEATS_1"/>
    <property type="match status" value="2"/>
</dbReference>
<dbReference type="AlphaFoldDB" id="A0A2C9L8K7"/>
<feature type="region of interest" description="Disordered" evidence="4">
    <location>
        <begin position="173"/>
        <end position="205"/>
    </location>
</feature>
<dbReference type="InterPro" id="IPR015943">
    <property type="entry name" value="WD40/YVTN_repeat-like_dom_sf"/>
</dbReference>
<dbReference type="GO" id="GO:0010992">
    <property type="term" value="P:ubiquitin recycling"/>
    <property type="evidence" value="ECO:0007669"/>
    <property type="project" value="TreeGrafter"/>
</dbReference>
<dbReference type="InterPro" id="IPR001810">
    <property type="entry name" value="F-box_dom"/>
</dbReference>
<dbReference type="Proteomes" id="UP000076420">
    <property type="component" value="Unassembled WGS sequence"/>
</dbReference>
<dbReference type="Pfam" id="PF00400">
    <property type="entry name" value="WD40"/>
    <property type="match status" value="4"/>
</dbReference>
<dbReference type="KEGG" id="bgt:106061133"/>
<dbReference type="PROSITE" id="PS50294">
    <property type="entry name" value="WD_REPEATS_REGION"/>
    <property type="match status" value="4"/>
</dbReference>
<feature type="repeat" description="WD" evidence="3">
    <location>
        <begin position="1151"/>
        <end position="1185"/>
    </location>
</feature>
<dbReference type="SMART" id="SM00256">
    <property type="entry name" value="FBOX"/>
    <property type="match status" value="1"/>
</dbReference>
<dbReference type="InterPro" id="IPR001680">
    <property type="entry name" value="WD40_rpt"/>
</dbReference>
<keyword evidence="1 3" id="KW-0853">WD repeat</keyword>
<evidence type="ECO:0000256" key="1">
    <source>
        <dbReference type="ARBA" id="ARBA00022574"/>
    </source>
</evidence>
<evidence type="ECO:0000313" key="6">
    <source>
        <dbReference type="EnsemblMetazoa" id="BGLB028328-PA"/>
    </source>
</evidence>
<dbReference type="PROSITE" id="PS50082">
    <property type="entry name" value="WD_REPEATS_2"/>
    <property type="match status" value="5"/>
</dbReference>
<dbReference type="SMART" id="SM00320">
    <property type="entry name" value="WD40"/>
    <property type="match status" value="6"/>
</dbReference>
<feature type="compositionally biased region" description="Basic and acidic residues" evidence="4">
    <location>
        <begin position="846"/>
        <end position="856"/>
    </location>
</feature>
<feature type="repeat" description="WD" evidence="3">
    <location>
        <begin position="912"/>
        <end position="951"/>
    </location>
</feature>
<dbReference type="InterPro" id="IPR019775">
    <property type="entry name" value="WD40_repeat_CS"/>
</dbReference>
<dbReference type="CDD" id="cd00200">
    <property type="entry name" value="WD40"/>
    <property type="match status" value="1"/>
</dbReference>
<protein>
    <recommendedName>
        <fullName evidence="5">F-box domain-containing protein</fullName>
    </recommendedName>
</protein>
<dbReference type="PANTHER" id="PTHR19849">
    <property type="entry name" value="PHOSPHOLIPASE A-2-ACTIVATING PROTEIN"/>
    <property type="match status" value="1"/>
</dbReference>
<dbReference type="VEuPathDB" id="VectorBase:BGLAX_048521"/>
<feature type="domain" description="F-box" evidence="5">
    <location>
        <begin position="520"/>
        <end position="566"/>
    </location>
</feature>
<feature type="repeat" description="WD" evidence="3">
    <location>
        <begin position="952"/>
        <end position="991"/>
    </location>
</feature>
<dbReference type="GO" id="GO:0005737">
    <property type="term" value="C:cytoplasm"/>
    <property type="evidence" value="ECO:0007669"/>
    <property type="project" value="TreeGrafter"/>
</dbReference>
<organism evidence="6 7">
    <name type="scientific">Biomphalaria glabrata</name>
    <name type="common">Bloodfluke planorb</name>
    <name type="synonym">Freshwater snail</name>
    <dbReference type="NCBI Taxonomy" id="6526"/>
    <lineage>
        <taxon>Eukaryota</taxon>
        <taxon>Metazoa</taxon>
        <taxon>Spiralia</taxon>
        <taxon>Lophotrochozoa</taxon>
        <taxon>Mollusca</taxon>
        <taxon>Gastropoda</taxon>
        <taxon>Heterobranchia</taxon>
        <taxon>Euthyneura</taxon>
        <taxon>Panpulmonata</taxon>
        <taxon>Hygrophila</taxon>
        <taxon>Lymnaeoidea</taxon>
        <taxon>Planorbidae</taxon>
        <taxon>Biomphalaria</taxon>
    </lineage>
</organism>
<dbReference type="OrthoDB" id="190105at2759"/>
<dbReference type="EnsemblMetazoa" id="BGLB028328-RA">
    <property type="protein sequence ID" value="BGLB028328-PA"/>
    <property type="gene ID" value="BGLB028328"/>
</dbReference>
<gene>
    <name evidence="6" type="primary">106061133</name>
</gene>
<feature type="compositionally biased region" description="Basic and acidic residues" evidence="4">
    <location>
        <begin position="781"/>
        <end position="832"/>
    </location>
</feature>
<dbReference type="GO" id="GO:0005634">
    <property type="term" value="C:nucleus"/>
    <property type="evidence" value="ECO:0007669"/>
    <property type="project" value="TreeGrafter"/>
</dbReference>
<feature type="repeat" description="WD" evidence="3">
    <location>
        <begin position="992"/>
        <end position="1022"/>
    </location>
</feature>
<dbReference type="PANTHER" id="PTHR19849:SF1">
    <property type="entry name" value="F-BOX_WD REPEAT-CONTAINING PROTEIN 7"/>
    <property type="match status" value="1"/>
</dbReference>
<feature type="compositionally biased region" description="Basic and acidic residues" evidence="4">
    <location>
        <begin position="729"/>
        <end position="747"/>
    </location>
</feature>
<evidence type="ECO:0000256" key="4">
    <source>
        <dbReference type="SAM" id="MobiDB-lite"/>
    </source>
</evidence>
<feature type="region of interest" description="Disordered" evidence="4">
    <location>
        <begin position="707"/>
        <end position="856"/>
    </location>
</feature>
<evidence type="ECO:0000256" key="2">
    <source>
        <dbReference type="ARBA" id="ARBA00022737"/>
    </source>
</evidence>
<evidence type="ECO:0000313" key="7">
    <source>
        <dbReference type="Proteomes" id="UP000076420"/>
    </source>
</evidence>
<dbReference type="InterPro" id="IPR036322">
    <property type="entry name" value="WD40_repeat_dom_sf"/>
</dbReference>
<dbReference type="InterPro" id="IPR036047">
    <property type="entry name" value="F-box-like_dom_sf"/>
</dbReference>
<feature type="compositionally biased region" description="Basic and acidic residues" evidence="4">
    <location>
        <begin position="173"/>
        <end position="193"/>
    </location>
</feature>
<dbReference type="PRINTS" id="PR00320">
    <property type="entry name" value="GPROTEINBRPT"/>
</dbReference>
<feature type="repeat" description="WD" evidence="3">
    <location>
        <begin position="1111"/>
        <end position="1150"/>
    </location>
</feature>
<dbReference type="STRING" id="6526.A0A2C9L8K7"/>
<dbReference type="Pfam" id="PF12937">
    <property type="entry name" value="F-box-like"/>
    <property type="match status" value="1"/>
</dbReference>
<feature type="compositionally biased region" description="Polar residues" evidence="4">
    <location>
        <begin position="748"/>
        <end position="762"/>
    </location>
</feature>
<sequence length="1185" mass="133813">MPSNIISVPPVDLTRVNAVKPALGLRYGNFDGIKFLPPIQGQETIQDESIWSIQNDQICQRVCQWMEQWRPWQQKTLICGIANRCTLSQLEILSTTLEPLKPRPREYKPKTLKITKKVKDKNRLHRKKKTSLVSTKSDTNSIRTISQQRQISTTWDNTAESLKLTKDKKAKNDVEGSLDKSVEELTPKIDNNKKKTTSMKNGEEKTAKNDGSLLFITDEKGNLIRTAKEGNKTISTEADVSFISVDQYASLLSSSIILSVFTDITAKSSVIVKNGTSNSEHVLNASKTTNNLTSLPQTVNVQAIQVTENYEGKLADCKEVEKSELNVPCAAGLNEKRKVSTVSYTDLKTQAPDTQLQSLEDSKQFLGGVLDFSSDPNLNYSVPQRSSASHYRYQAFSNSASTMEYFDRRKVSLLGPKQYTSTQMSVDRHFRIGSVPVSLQKFYKNSKWWSPRSLSSRPLHQFNSKDLALNFKDQLQTVWKWFDQWESPERITFMKELVLVSSPEVLNSLISNIQQRLNSRKSVNSLPDKLLLYILSFLEPKQIIEASKVCRKWRYLCAREDLWILKCLELGEKEGISSMPDLIQNANQNALGIDWLLAYTQLKEIIKTIRHNTKKKYGDPEENILPEAQTELNTLKSYQEKTNRGKIRIKLSHESNAVIKTTQLEDFSELTPTDGDDSVEALQIKDSQDIYGKVSVIPRPQLAGLPKRSKSLKMSTSLDQSEGLFDDSDSVKNKSVWRAEEGTDRTASKYSTSHSNEQTSGGSDTGKGETKYSELGNSDFQKSESQENDTRKSETQYRGMEKNDFQKRDSQKNTERKSETQKSDVGRDDVMKESIASSNRNVSVHDVAKVNEQEESVTSHDIKTELRRSKDILGKLVSRTSLEWKSPEVHYDHSRITMYAGKVLALKKMRKIEGHLSSVTCVYFDARRLITCGLDRVIRLWDVRSGRSLHKFLGHKGGIRCVQFDNEILATGSWDCLIMIWSMRNLDNLTTLQGHGDSVTCLEFNADILVSGSADRSVRVWKRPTFYCFHVISFESAVQSLAMCGHMCAVTTASLQTELIDALSGSRRMKFESPLGVINSLAVHGSLMLGGDSQGRVCFWNFRTGEMEAAVQVHLATIHRVTYHAGRFYTASSDGSIQEWDLKTMTCLRVLKGHTGPVRDVKVSNQRIVSCGDDGTARIWDLAHR</sequence>